<dbReference type="SUPFAM" id="SSF103378">
    <property type="entry name" value="2-methylcitrate dehydratase PrpD"/>
    <property type="match status" value="1"/>
</dbReference>
<dbReference type="InterPro" id="IPR012705">
    <property type="entry name" value="2Me_IsoCit_deHydtase_PrpD"/>
</dbReference>
<keyword evidence="6" id="KW-1185">Reference proteome</keyword>
<dbReference type="InterPro" id="IPR045337">
    <property type="entry name" value="MmgE_PrpD_C"/>
</dbReference>
<gene>
    <name evidence="5" type="ORF">GQ602_006231</name>
</gene>
<dbReference type="Proteomes" id="UP000562929">
    <property type="component" value="Unassembled WGS sequence"/>
</dbReference>
<dbReference type="Gene3D" id="3.30.1330.120">
    <property type="entry name" value="2-methylcitrate dehydratase PrpD"/>
    <property type="match status" value="1"/>
</dbReference>
<evidence type="ECO:0000313" key="5">
    <source>
        <dbReference type="EMBL" id="KAF4583087.1"/>
    </source>
</evidence>
<dbReference type="OrthoDB" id="10055203at2759"/>
<evidence type="ECO:0000259" key="3">
    <source>
        <dbReference type="Pfam" id="PF03972"/>
    </source>
</evidence>
<dbReference type="InterPro" id="IPR005656">
    <property type="entry name" value="MmgE_PrpD"/>
</dbReference>
<dbReference type="PANTHER" id="PTHR16943">
    <property type="entry name" value="2-METHYLCITRATE DEHYDRATASE-RELATED"/>
    <property type="match status" value="1"/>
</dbReference>
<name>A0A8H4Q2V7_9HYPO</name>
<dbReference type="Gene3D" id="1.10.4100.10">
    <property type="entry name" value="2-methylcitrate dehydratase PrpD"/>
    <property type="match status" value="1"/>
</dbReference>
<evidence type="ECO:0000256" key="1">
    <source>
        <dbReference type="ARBA" id="ARBA00006174"/>
    </source>
</evidence>
<dbReference type="GO" id="GO:0005739">
    <property type="term" value="C:mitochondrion"/>
    <property type="evidence" value="ECO:0007669"/>
    <property type="project" value="TreeGrafter"/>
</dbReference>
<comment type="caution">
    <text evidence="5">The sequence shown here is derived from an EMBL/GenBank/DDBJ whole genome shotgun (WGS) entry which is preliminary data.</text>
</comment>
<sequence length="495" mass="54638">MSSSYLQRFDGEIQDIADYVANKTIDSDLAFSTARSILLDTLGCGLEGLRFSECSKLLGPIVPGTFVPNGTRVPGTPFVLDPVNGAFNIGTMIRWLDFNDCWLAAEWGHPSDNLGAILAVADWVNRTNRAGGASKLAGGRIFTVRDVLEAMIKAHEIQGCLALLNSFNRVGLDHVVLVKVASTAVVSNMLGLDQAQIADAVSQAWVDGQSLRTYRHAPNAMSRKSWAAGDACQRAVGLALRVLKGEKGIPTVLTAPGWGFYDVLFKGKKLEFQRPYGSYVMENVLFKVSYPAEFHSQTAVEASEKIHHLLKKIDKSASDIQSVTCRTHEACVRIIDKQFKPMENFADRDHCIQYMCAVMLVFGRLTAADYVDGGEAATSELVESLRKKIKCVEDPQYTKDYHDPQLRSISNALTVTLNDGTVLDEVAVEVPLGHRQRRDEAKSAITAKYKRHLTPHLAESRVEELVRLHEDGGKLDSMAVDEYVDLYVVKESKFL</sequence>
<dbReference type="NCBIfam" id="TIGR02330">
    <property type="entry name" value="prpD"/>
    <property type="match status" value="1"/>
</dbReference>
<dbReference type="InterPro" id="IPR042188">
    <property type="entry name" value="MmgE/PrpD_sf_2"/>
</dbReference>
<dbReference type="InterPro" id="IPR036148">
    <property type="entry name" value="MmgE/PrpD_sf"/>
</dbReference>
<comment type="similarity">
    <text evidence="1">Belongs to the PrpD family.</text>
</comment>
<dbReference type="GO" id="GO:0051537">
    <property type="term" value="F:2 iron, 2 sulfur cluster binding"/>
    <property type="evidence" value="ECO:0007669"/>
    <property type="project" value="InterPro"/>
</dbReference>
<proteinExistence type="inferred from homology"/>
<accession>A0A8H4Q2V7</accession>
<organism evidence="5 6">
    <name type="scientific">Ophiocordyceps camponoti-floridani</name>
    <dbReference type="NCBI Taxonomy" id="2030778"/>
    <lineage>
        <taxon>Eukaryota</taxon>
        <taxon>Fungi</taxon>
        <taxon>Dikarya</taxon>
        <taxon>Ascomycota</taxon>
        <taxon>Pezizomycotina</taxon>
        <taxon>Sordariomycetes</taxon>
        <taxon>Hypocreomycetidae</taxon>
        <taxon>Hypocreales</taxon>
        <taxon>Ophiocordycipitaceae</taxon>
        <taxon>Ophiocordyceps</taxon>
    </lineage>
</organism>
<evidence type="ECO:0000259" key="4">
    <source>
        <dbReference type="Pfam" id="PF19305"/>
    </source>
</evidence>
<feature type="domain" description="MmgE/PrpD N-terminal" evidence="3">
    <location>
        <begin position="14"/>
        <end position="273"/>
    </location>
</feature>
<dbReference type="FunFam" id="3.30.1330.120:FF:000001">
    <property type="entry name" value="2-methylcitrate dehydratase"/>
    <property type="match status" value="1"/>
</dbReference>
<dbReference type="Pfam" id="PF19305">
    <property type="entry name" value="MmgE_PrpD_C"/>
    <property type="match status" value="1"/>
</dbReference>
<dbReference type="Pfam" id="PF03972">
    <property type="entry name" value="MmgE_PrpD_N"/>
    <property type="match status" value="1"/>
</dbReference>
<reference evidence="5 6" key="1">
    <citation type="journal article" date="2020" name="G3 (Bethesda)">
        <title>Genetic Underpinnings of Host Manipulation by Ophiocordyceps as Revealed by Comparative Transcriptomics.</title>
        <authorList>
            <person name="Will I."/>
            <person name="Das B."/>
            <person name="Trinh T."/>
            <person name="Brachmann A."/>
            <person name="Ohm R.A."/>
            <person name="de Bekker C."/>
        </authorList>
    </citation>
    <scope>NUCLEOTIDE SEQUENCE [LARGE SCALE GENOMIC DNA]</scope>
    <source>
        <strain evidence="5 6">EC05</strain>
    </source>
</reference>
<dbReference type="GO" id="GO:0047547">
    <property type="term" value="F:2-methylcitrate dehydratase activity"/>
    <property type="evidence" value="ECO:0007669"/>
    <property type="project" value="InterPro"/>
</dbReference>
<feature type="domain" description="MmgE/PrpD C-terminal" evidence="4">
    <location>
        <begin position="290"/>
        <end position="465"/>
    </location>
</feature>
<dbReference type="AlphaFoldDB" id="A0A8H4Q2V7"/>
<dbReference type="InterPro" id="IPR045336">
    <property type="entry name" value="MmgE_PrpD_N"/>
</dbReference>
<keyword evidence="2" id="KW-0456">Lyase</keyword>
<dbReference type="InterPro" id="IPR042183">
    <property type="entry name" value="MmgE/PrpD_sf_1"/>
</dbReference>
<dbReference type="GO" id="GO:0019679">
    <property type="term" value="P:propionate metabolic process, methylcitrate cycle"/>
    <property type="evidence" value="ECO:0007669"/>
    <property type="project" value="InterPro"/>
</dbReference>
<dbReference type="NCBIfam" id="NF006943">
    <property type="entry name" value="PRK09425.1"/>
    <property type="match status" value="1"/>
</dbReference>
<dbReference type="PANTHER" id="PTHR16943:SF16">
    <property type="entry name" value="2-METHYLCITRATE DEHYDRATASE-RELATED"/>
    <property type="match status" value="1"/>
</dbReference>
<evidence type="ECO:0000256" key="2">
    <source>
        <dbReference type="ARBA" id="ARBA00023239"/>
    </source>
</evidence>
<protein>
    <submittedName>
        <fullName evidence="5">2-methylcitrate dehydratase</fullName>
    </submittedName>
</protein>
<dbReference type="EMBL" id="JAACLJ010000007">
    <property type="protein sequence ID" value="KAF4583087.1"/>
    <property type="molecule type" value="Genomic_DNA"/>
</dbReference>
<evidence type="ECO:0000313" key="6">
    <source>
        <dbReference type="Proteomes" id="UP000562929"/>
    </source>
</evidence>